<sequence length="147" mass="15376">MEWVPVVPGGGDGAESSSAHVVVATPGPVADEDAVAAAHQAARHALELVQRWLGTEPAPAERLLLVTRGAMAVRPDDGVADLAGATVWGLLRSTQSEHPGRFICWTLSKPVRPVRPIVSAASATSATSATSFRKSARRGKRLSRKAP</sequence>
<keyword evidence="2" id="KW-1185">Reference proteome</keyword>
<proteinExistence type="predicted"/>
<evidence type="ECO:0000313" key="1">
    <source>
        <dbReference type="EMBL" id="WSB96921.1"/>
    </source>
</evidence>
<protein>
    <submittedName>
        <fullName evidence="1">Uncharacterized protein</fullName>
    </submittedName>
</protein>
<dbReference type="EMBL" id="CP109109">
    <property type="protein sequence ID" value="WSB96921.1"/>
    <property type="molecule type" value="Genomic_DNA"/>
</dbReference>
<gene>
    <name evidence="1" type="ORF">OG835_07850</name>
</gene>
<accession>A0ACD4ZGG9</accession>
<name>A0ACD4ZGG9_9ACTN</name>
<dbReference type="Proteomes" id="UP001348369">
    <property type="component" value="Chromosome"/>
</dbReference>
<evidence type="ECO:0000313" key="2">
    <source>
        <dbReference type="Proteomes" id="UP001348369"/>
    </source>
</evidence>
<organism evidence="1 2">
    <name type="scientific">Streptomyces scopuliridis</name>
    <dbReference type="NCBI Taxonomy" id="452529"/>
    <lineage>
        <taxon>Bacteria</taxon>
        <taxon>Bacillati</taxon>
        <taxon>Actinomycetota</taxon>
        <taxon>Actinomycetes</taxon>
        <taxon>Kitasatosporales</taxon>
        <taxon>Streptomycetaceae</taxon>
        <taxon>Streptomyces</taxon>
    </lineage>
</organism>
<reference evidence="1" key="1">
    <citation type="submission" date="2022-10" db="EMBL/GenBank/DDBJ databases">
        <title>The complete genomes of actinobacterial strains from the NBC collection.</title>
        <authorList>
            <person name="Joergensen T.S."/>
            <person name="Alvarez Arevalo M."/>
            <person name="Sterndorff E.B."/>
            <person name="Faurdal D."/>
            <person name="Vuksanovic O."/>
            <person name="Mourched A.-S."/>
            <person name="Charusanti P."/>
            <person name="Shaw S."/>
            <person name="Blin K."/>
            <person name="Weber T."/>
        </authorList>
    </citation>
    <scope>NUCLEOTIDE SEQUENCE</scope>
    <source>
        <strain evidence="1">NBC 01771</strain>
    </source>
</reference>